<name>A0A0B4CN35_9FLAO</name>
<proteinExistence type="predicted"/>
<feature type="signal peptide" evidence="1">
    <location>
        <begin position="1"/>
        <end position="21"/>
    </location>
</feature>
<sequence>MINIKNLLLLAFCFFNTAIFAQQQYILALSKGEKKLVVMDYTTLEVIKKIPVGDDPHEIVTNSDGTRAYTQFRL</sequence>
<keyword evidence="1" id="KW-0732">Signal</keyword>
<gene>
    <name evidence="2" type="ORF">RM51_10800</name>
</gene>
<dbReference type="InterPro" id="IPR015943">
    <property type="entry name" value="WD40/YVTN_repeat-like_dom_sf"/>
</dbReference>
<dbReference type="AlphaFoldDB" id="A0A0B4CN35"/>
<dbReference type="InterPro" id="IPR011048">
    <property type="entry name" value="Haem_d1_sf"/>
</dbReference>
<protein>
    <submittedName>
        <fullName evidence="2">Uncharacterized protein</fullName>
    </submittedName>
</protein>
<dbReference type="Gene3D" id="2.130.10.10">
    <property type="entry name" value="YVTN repeat-like/Quinoprotein amine dehydrogenase"/>
    <property type="match status" value="1"/>
</dbReference>
<evidence type="ECO:0000256" key="1">
    <source>
        <dbReference type="SAM" id="SignalP"/>
    </source>
</evidence>
<accession>A0A0B4CN35</accession>
<reference evidence="2 3" key="1">
    <citation type="submission" date="2014-12" db="EMBL/GenBank/DDBJ databases">
        <title>Genome sequencing of Chryseobacterium taiwanense TPW19.</title>
        <authorList>
            <person name="Tan P.W."/>
            <person name="Chan K.-G."/>
        </authorList>
    </citation>
    <scope>NUCLEOTIDE SEQUENCE [LARGE SCALE GENOMIC DNA]</scope>
    <source>
        <strain evidence="2 3">TPW19</strain>
    </source>
</reference>
<dbReference type="STRING" id="363331.RM51_10800"/>
<dbReference type="SUPFAM" id="SSF51004">
    <property type="entry name" value="C-terminal (heme d1) domain of cytochrome cd1-nitrite reductase"/>
    <property type="match status" value="1"/>
</dbReference>
<keyword evidence="3" id="KW-1185">Reference proteome</keyword>
<dbReference type="EMBL" id="JWTA01000008">
    <property type="protein sequence ID" value="KIC62679.1"/>
    <property type="molecule type" value="Genomic_DNA"/>
</dbReference>
<evidence type="ECO:0000313" key="3">
    <source>
        <dbReference type="Proteomes" id="UP000031167"/>
    </source>
</evidence>
<evidence type="ECO:0000313" key="2">
    <source>
        <dbReference type="EMBL" id="KIC62679.1"/>
    </source>
</evidence>
<comment type="caution">
    <text evidence="2">The sequence shown here is derived from an EMBL/GenBank/DDBJ whole genome shotgun (WGS) entry which is preliminary data.</text>
</comment>
<feature type="chain" id="PRO_5002100540" evidence="1">
    <location>
        <begin position="22"/>
        <end position="74"/>
    </location>
</feature>
<dbReference type="Proteomes" id="UP000031167">
    <property type="component" value="Unassembled WGS sequence"/>
</dbReference>
<organism evidence="2 3">
    <name type="scientific">Chryseobacterium taiwanense</name>
    <dbReference type="NCBI Taxonomy" id="363331"/>
    <lineage>
        <taxon>Bacteria</taxon>
        <taxon>Pseudomonadati</taxon>
        <taxon>Bacteroidota</taxon>
        <taxon>Flavobacteriia</taxon>
        <taxon>Flavobacteriales</taxon>
        <taxon>Weeksellaceae</taxon>
        <taxon>Chryseobacterium group</taxon>
        <taxon>Chryseobacterium</taxon>
    </lineage>
</organism>